<dbReference type="AlphaFoldDB" id="A0A0C9T3N7"/>
<dbReference type="HOGENOM" id="CLU_729770_0_0_1"/>
<protein>
    <submittedName>
        <fullName evidence="1">Unplaced genomic scaffold PAXINscaffold_91, whole genome shotgun sequence</fullName>
    </submittedName>
</protein>
<reference evidence="1 2" key="1">
    <citation type="submission" date="2014-06" db="EMBL/GenBank/DDBJ databases">
        <authorList>
            <consortium name="DOE Joint Genome Institute"/>
            <person name="Kuo A."/>
            <person name="Kohler A."/>
            <person name="Nagy L.G."/>
            <person name="Floudas D."/>
            <person name="Copeland A."/>
            <person name="Barry K.W."/>
            <person name="Cichocki N."/>
            <person name="Veneault-Fourrey C."/>
            <person name="LaButti K."/>
            <person name="Lindquist E.A."/>
            <person name="Lipzen A."/>
            <person name="Lundell T."/>
            <person name="Morin E."/>
            <person name="Murat C."/>
            <person name="Sun H."/>
            <person name="Tunlid A."/>
            <person name="Henrissat B."/>
            <person name="Grigoriev I.V."/>
            <person name="Hibbett D.S."/>
            <person name="Martin F."/>
            <person name="Nordberg H.P."/>
            <person name="Cantor M.N."/>
            <person name="Hua S.X."/>
        </authorList>
    </citation>
    <scope>NUCLEOTIDE SEQUENCE [LARGE SCALE GENOMIC DNA]</scope>
    <source>
        <strain evidence="1 2">ATCC 200175</strain>
    </source>
</reference>
<sequence length="379" mass="42682">MAMGWVEAAFCKSHSPLGQVKETQKDKHKPGFVNFKNVVWHKAFYMLLESIIKYAKTGFWLEGADQVLWLLFPLILILLGDYEEQPDPWHLCPYLSLSPGLSPTGSLLQREDTSLSARLATDPELVPNSSGHVKLGSMQEAQSFQLLEESHKSDIAFQNFHTKLNNFLNILLLTSGISLPGRKRIQLTAKDQVIKHCFFLILLSSTANVSLTRKDHVLYHWSGSYSGRVTDFLLDKETSLTVEDDRHVACMTVTMQLSPVVDFQQAVNDWVETWLGNAEGVDKLVQVIFAMQATKIDDIVDLWSLLSLAVQKLDDCDVQGLAESLRELVGQFPMDRVLKLFEFCLTLSQSLAALKPDVASKRDVHYEHQLTGAVKYTSL</sequence>
<dbReference type="Proteomes" id="UP000053647">
    <property type="component" value="Unassembled WGS sequence"/>
</dbReference>
<evidence type="ECO:0000313" key="2">
    <source>
        <dbReference type="Proteomes" id="UP000053647"/>
    </source>
</evidence>
<accession>A0A0C9T3N7</accession>
<dbReference type="EMBL" id="KN819413">
    <property type="protein sequence ID" value="KIJ10200.1"/>
    <property type="molecule type" value="Genomic_DNA"/>
</dbReference>
<organism evidence="1 2">
    <name type="scientific">Paxillus involutus ATCC 200175</name>
    <dbReference type="NCBI Taxonomy" id="664439"/>
    <lineage>
        <taxon>Eukaryota</taxon>
        <taxon>Fungi</taxon>
        <taxon>Dikarya</taxon>
        <taxon>Basidiomycota</taxon>
        <taxon>Agaricomycotina</taxon>
        <taxon>Agaricomycetes</taxon>
        <taxon>Agaricomycetidae</taxon>
        <taxon>Boletales</taxon>
        <taxon>Paxilineae</taxon>
        <taxon>Paxillaceae</taxon>
        <taxon>Paxillus</taxon>
    </lineage>
</organism>
<evidence type="ECO:0000313" key="1">
    <source>
        <dbReference type="EMBL" id="KIJ10200.1"/>
    </source>
</evidence>
<proteinExistence type="predicted"/>
<gene>
    <name evidence="1" type="ORF">PAXINDRAFT_16771</name>
</gene>
<keyword evidence="2" id="KW-1185">Reference proteome</keyword>
<dbReference type="OrthoDB" id="3239511at2759"/>
<name>A0A0C9T3N7_PAXIN</name>
<reference evidence="2" key="2">
    <citation type="submission" date="2015-01" db="EMBL/GenBank/DDBJ databases">
        <title>Evolutionary Origins and Diversification of the Mycorrhizal Mutualists.</title>
        <authorList>
            <consortium name="DOE Joint Genome Institute"/>
            <consortium name="Mycorrhizal Genomics Consortium"/>
            <person name="Kohler A."/>
            <person name="Kuo A."/>
            <person name="Nagy L.G."/>
            <person name="Floudas D."/>
            <person name="Copeland A."/>
            <person name="Barry K.W."/>
            <person name="Cichocki N."/>
            <person name="Veneault-Fourrey C."/>
            <person name="LaButti K."/>
            <person name="Lindquist E.A."/>
            <person name="Lipzen A."/>
            <person name="Lundell T."/>
            <person name="Morin E."/>
            <person name="Murat C."/>
            <person name="Riley R."/>
            <person name="Ohm R."/>
            <person name="Sun H."/>
            <person name="Tunlid A."/>
            <person name="Henrissat B."/>
            <person name="Grigoriev I.V."/>
            <person name="Hibbett D.S."/>
            <person name="Martin F."/>
        </authorList>
    </citation>
    <scope>NUCLEOTIDE SEQUENCE [LARGE SCALE GENOMIC DNA]</scope>
    <source>
        <strain evidence="2">ATCC 200175</strain>
    </source>
</reference>